<keyword evidence="10" id="KW-1185">Reference proteome</keyword>
<feature type="transmembrane region" description="Helical" evidence="7">
    <location>
        <begin position="381"/>
        <end position="403"/>
    </location>
</feature>
<dbReference type="GO" id="GO:0016020">
    <property type="term" value="C:membrane"/>
    <property type="evidence" value="ECO:0007669"/>
    <property type="project" value="UniProtKB-SubCell"/>
</dbReference>
<comment type="similarity">
    <text evidence="2">Belongs to the major facilitator superfamily. MFSD6 family.</text>
</comment>
<dbReference type="PANTHER" id="PTHR16172">
    <property type="entry name" value="MAJOR FACILITATOR SUPERFAMILY DOMAIN-CONTAINING PROTEIN 6-LIKE"/>
    <property type="match status" value="1"/>
</dbReference>
<keyword evidence="4 7" id="KW-1133">Transmembrane helix</keyword>
<dbReference type="Gene3D" id="1.20.1250.20">
    <property type="entry name" value="MFS general substrate transporter like domains"/>
    <property type="match status" value="3"/>
</dbReference>
<protein>
    <submittedName>
        <fullName evidence="9">Major facilitator superfamily domain-containing protein 6-like 2</fullName>
    </submittedName>
</protein>
<keyword evidence="3 7" id="KW-0812">Transmembrane</keyword>
<feature type="transmembrane region" description="Helical" evidence="7">
    <location>
        <begin position="415"/>
        <end position="434"/>
    </location>
</feature>
<sequence length="576" mass="64492">MAGCEGQEGGWRAFLKKELTWKKELIPIKAIQFLYSAGTNALFAYLTLHMQQLGITIKEIGTIYTFLPITSILGPPISGILADKFGNFKLVVLVSLVLTVVFHVMLLYIPQRPTNSLTMSCGPQGHTLSWSFCHGCHMDSDNIDLQVTLQITLNGTLTSWMDEDMCGHTWHDLQYESEMFHNLTCPGQCPVECQVKGVPPCHLPDDPSQSYSTFWIYFILLMIANFFMSSLFTMMDALTLAIVKQHNGDYGKQRFLFIVGMAVISPLTGLLIDWHEEKVGYMDKMPAFYLGAGLCLMSALLITRLQFSVDRASEHFIQDLKQLVIRPEINMYLVMILLMGSNWGFIESYLFIYLGSLGASNSLMGKYHGARVIDGHVSINLFLWLTGLTMTVGSLVGLPVMFVADRVVEKLHRPVIFIISFFTYTIRHIGYSYINDPWLVLPFELLEVFTYQLMWVAAITYCPILAPKGLLATITALIGTIHFSLGKGLGSLVGAHLIANLDLPTAFRVYGGISVTCGALYSLLHFFYLKKKIQAREKELKEEERRRGAGEGRPMLDDQTVPSPVIVGKNTADSVL</sequence>
<organism evidence="9 10">
    <name type="scientific">Homarus americanus</name>
    <name type="common">American lobster</name>
    <dbReference type="NCBI Taxonomy" id="6706"/>
    <lineage>
        <taxon>Eukaryota</taxon>
        <taxon>Metazoa</taxon>
        <taxon>Ecdysozoa</taxon>
        <taxon>Arthropoda</taxon>
        <taxon>Crustacea</taxon>
        <taxon>Multicrustacea</taxon>
        <taxon>Malacostraca</taxon>
        <taxon>Eumalacostraca</taxon>
        <taxon>Eucarida</taxon>
        <taxon>Decapoda</taxon>
        <taxon>Pleocyemata</taxon>
        <taxon>Astacidea</taxon>
        <taxon>Nephropoidea</taxon>
        <taxon>Nephropidae</taxon>
        <taxon>Homarus</taxon>
    </lineage>
</organism>
<feature type="transmembrane region" description="Helical" evidence="7">
    <location>
        <begin position="60"/>
        <end position="81"/>
    </location>
</feature>
<dbReference type="Pfam" id="PF12832">
    <property type="entry name" value="MFS_1_like"/>
    <property type="match status" value="2"/>
</dbReference>
<feature type="domain" description="Major facilitator superfamily associated" evidence="8">
    <location>
        <begin position="26"/>
        <end position="373"/>
    </location>
</feature>
<feature type="domain" description="Major facilitator superfamily associated" evidence="8">
    <location>
        <begin position="385"/>
        <end position="508"/>
    </location>
</feature>
<feature type="transmembrane region" description="Helical" evidence="7">
    <location>
        <begin position="287"/>
        <end position="309"/>
    </location>
</feature>
<dbReference type="EMBL" id="JAHLQT010026447">
    <property type="protein sequence ID" value="KAG7163732.1"/>
    <property type="molecule type" value="Genomic_DNA"/>
</dbReference>
<gene>
    <name evidence="9" type="primary">Mfsd6-L2</name>
    <name evidence="9" type="ORF">Hamer_G002967</name>
</gene>
<dbReference type="PANTHER" id="PTHR16172:SF41">
    <property type="entry name" value="MAJOR FACILITATOR SUPERFAMILY DOMAIN-CONTAINING PROTEIN 6-LIKE"/>
    <property type="match status" value="1"/>
</dbReference>
<feature type="transmembrane region" description="Helical" evidence="7">
    <location>
        <begin position="26"/>
        <end position="48"/>
    </location>
</feature>
<dbReference type="SUPFAM" id="SSF103473">
    <property type="entry name" value="MFS general substrate transporter"/>
    <property type="match status" value="1"/>
</dbReference>
<name>A0A8J5MUF6_HOMAM</name>
<feature type="transmembrane region" description="Helical" evidence="7">
    <location>
        <begin position="329"/>
        <end position="354"/>
    </location>
</feature>
<comment type="caution">
    <text evidence="9">The sequence shown here is derived from an EMBL/GenBank/DDBJ whole genome shotgun (WGS) entry which is preliminary data.</text>
</comment>
<dbReference type="InterPro" id="IPR024989">
    <property type="entry name" value="MFS_assoc_dom"/>
</dbReference>
<evidence type="ECO:0000256" key="5">
    <source>
        <dbReference type="ARBA" id="ARBA00023136"/>
    </source>
</evidence>
<evidence type="ECO:0000259" key="8">
    <source>
        <dbReference type="Pfam" id="PF12832"/>
    </source>
</evidence>
<keyword evidence="5 7" id="KW-0472">Membrane</keyword>
<reference evidence="9" key="1">
    <citation type="journal article" date="2021" name="Sci. Adv.">
        <title>The American lobster genome reveals insights on longevity, neural, and immune adaptations.</title>
        <authorList>
            <person name="Polinski J.M."/>
            <person name="Zimin A.V."/>
            <person name="Clark K.F."/>
            <person name="Kohn A.B."/>
            <person name="Sadowski N."/>
            <person name="Timp W."/>
            <person name="Ptitsyn A."/>
            <person name="Khanna P."/>
            <person name="Romanova D.Y."/>
            <person name="Williams P."/>
            <person name="Greenwood S.J."/>
            <person name="Moroz L.L."/>
            <person name="Walt D.R."/>
            <person name="Bodnar A.G."/>
        </authorList>
    </citation>
    <scope>NUCLEOTIDE SEQUENCE</scope>
    <source>
        <strain evidence="9">GMGI-L3</strain>
    </source>
</reference>
<feature type="transmembrane region" description="Helical" evidence="7">
    <location>
        <begin position="509"/>
        <end position="529"/>
    </location>
</feature>
<evidence type="ECO:0000313" key="9">
    <source>
        <dbReference type="EMBL" id="KAG7163732.1"/>
    </source>
</evidence>
<feature type="transmembrane region" description="Helical" evidence="7">
    <location>
        <begin position="214"/>
        <end position="243"/>
    </location>
</feature>
<dbReference type="AlphaFoldDB" id="A0A8J5MUF6"/>
<feature type="transmembrane region" description="Helical" evidence="7">
    <location>
        <begin position="440"/>
        <end position="462"/>
    </location>
</feature>
<dbReference type="Proteomes" id="UP000747542">
    <property type="component" value="Unassembled WGS sequence"/>
</dbReference>
<comment type="subcellular location">
    <subcellularLocation>
        <location evidence="1">Membrane</location>
        <topology evidence="1">Multi-pass membrane protein</topology>
    </subcellularLocation>
</comment>
<accession>A0A8J5MUF6</accession>
<evidence type="ECO:0000256" key="3">
    <source>
        <dbReference type="ARBA" id="ARBA00022692"/>
    </source>
</evidence>
<dbReference type="InterPro" id="IPR051717">
    <property type="entry name" value="MFS_MFSD6"/>
</dbReference>
<feature type="compositionally biased region" description="Basic and acidic residues" evidence="6">
    <location>
        <begin position="540"/>
        <end position="556"/>
    </location>
</feature>
<evidence type="ECO:0000256" key="2">
    <source>
        <dbReference type="ARBA" id="ARBA00005241"/>
    </source>
</evidence>
<evidence type="ECO:0000256" key="4">
    <source>
        <dbReference type="ARBA" id="ARBA00022989"/>
    </source>
</evidence>
<evidence type="ECO:0000256" key="6">
    <source>
        <dbReference type="SAM" id="MobiDB-lite"/>
    </source>
</evidence>
<evidence type="ECO:0000256" key="7">
    <source>
        <dbReference type="SAM" id="Phobius"/>
    </source>
</evidence>
<feature type="transmembrane region" description="Helical" evidence="7">
    <location>
        <begin position="469"/>
        <end position="489"/>
    </location>
</feature>
<proteinExistence type="inferred from homology"/>
<dbReference type="InterPro" id="IPR036259">
    <property type="entry name" value="MFS_trans_sf"/>
</dbReference>
<evidence type="ECO:0000313" key="10">
    <source>
        <dbReference type="Proteomes" id="UP000747542"/>
    </source>
</evidence>
<feature type="transmembrane region" description="Helical" evidence="7">
    <location>
        <begin position="255"/>
        <end position="275"/>
    </location>
</feature>
<feature type="region of interest" description="Disordered" evidence="6">
    <location>
        <begin position="540"/>
        <end position="576"/>
    </location>
</feature>
<feature type="transmembrane region" description="Helical" evidence="7">
    <location>
        <begin position="88"/>
        <end position="109"/>
    </location>
</feature>
<evidence type="ECO:0000256" key="1">
    <source>
        <dbReference type="ARBA" id="ARBA00004141"/>
    </source>
</evidence>